<feature type="compositionally biased region" description="Polar residues" evidence="1">
    <location>
        <begin position="387"/>
        <end position="403"/>
    </location>
</feature>
<feature type="compositionally biased region" description="Basic and acidic residues" evidence="1">
    <location>
        <begin position="237"/>
        <end position="246"/>
    </location>
</feature>
<dbReference type="EMBL" id="CP136891">
    <property type="protein sequence ID" value="WOK99343.1"/>
    <property type="molecule type" value="Genomic_DNA"/>
</dbReference>
<dbReference type="Proteomes" id="UP001327560">
    <property type="component" value="Chromosome 2"/>
</dbReference>
<feature type="compositionally biased region" description="Polar residues" evidence="1">
    <location>
        <begin position="969"/>
        <end position="992"/>
    </location>
</feature>
<sequence length="1685" mass="185060">MQLWQQHLMFKQLQEIQRQQQLQQLDQGARQLNGPSQLSAVTKPATGIHSPAPMNDVPMNNVYNYSRPNNFVGTPNLLTNSQMFTAGNMNWLPSNCSPSMHNLANGVLIPNDQNEAMRSMGFLSQQINQTFHGIPVSDTSCINQYPHVLGSANNQHDLMTKADATKAEKAYPSRNFQCDEQLAAQGCLQDENLATAQNSQSKQYFGNSQVHVSGNNAVSGNFQEVNNLQSSVQFQESHGRYERDDSSGNSRGKAASQVGTSLDPIEQKILFGTDDDNWGFSFGGSLISGTGGDMHGHLSDNDYSGAYPSLHSGSWSALMQEAVQSSCSDKGLQEEWSSSSFQKSEQLNVNPPVLTNANGKHPATWDNRNLHSASSLTSTPFPLFSDDNATPRSSSAPNNQHPFKSTHEEDNNILTKAPHVSSPFQGASDNEFHGSRSQSQLREDGLQAQMPSTSELWPSQAIGQQDKSSEDIQFRQSNMEGGRDNQPNSPFANISMQSANKLNGWNANYPMEFRGSNTSNYHGNNGNVWKIGEEHVNLNSGLQPVQPYIGNPKMQDDGSLAGRHTAIDACVNSEGDQDVERKQNQPSRRPQSWEPSADTTVEKLGHDRENGTFHKKVVTNEGYLGNTSKDKMLLTGNDSDQYPPKSGSQNLPFQSGQQSVGSKGLHNSLGNSRTAGLSFPPNYSLRLHDMPDSVFHELNNEEQKFVRRTQFAGHIVSSEPMIASKGTAVRAEEVQFRKNMPIYASNNPLDGSTTQYSHNEMIPQESNNMLELLHKVDQSTDGNSVNPSDLSTQTVTDVSVTHPQLRLAPPSQRQSLSNYAPISSKSVSDINSRQLDHEAGYRDQPQSRGASSAQVVSPLDEASKIENQDKISSLSGQKNKEHPDANKHFMFSSVSASNFSIAGKQLQEQQQQQQLLQQHISSAKDYLLQQQQQRQQQHLSDMIAHEALDQSAKFSFSKQANEGVPDKNASLSKQPPDSHSEATPGQSVQRSLPTLGGGFPTSGVDSFGATPGPACLQVSSGGTDDREPTTARFSHITRSAQAQQLPVMETNSAIPSSISGMSQQVAFSNMLHNVWTNISARQRQSGINPQMLTPNILQSIINNGRGKSLWGLPKTGEQVNKDGSATPEVGSSSVNSHREDNSVQGKSSNLADSKVDATCRSMSACQAEAGFKPPFDGSYSAPVSSLVRLHQQDVNKAKFGLGPAFSSPASHSPLTNMLPSSNDVEISRCMSKQSDVQQQNYSLLHQVQAMKTSDSDVNTITCKLPNEVGSHATQMSYNRDQRFDNHRDTVFRIPDGKVGVASQSSTSDAKMLTFASNAGEERNPTTSRFGQHDLQTNTHLLSTGSTGKVMGGSERTQISPQMAPSWFERYGSYQNDRMVAVYDAQRNEKTPIQQYFSQKIPARMDNNNLEEQRLDSGQIGSFRPGTLAPKKAPNELSSLLPPGISDHDMIIRSKRRKIMRDLPWHKIVSGPQTQLCISVAELDWAQAANRLIEKVDDEDETMEDVPLVPQSRRRLILTTQLMHQVLPAIPAVMFKGEAISNHESVTFSVAKLALADACSLVSPPESDSLVQLRNENISQKISTSKVEDDLSKLVEDFVGRSNKLEMDFSRLDKKNSILDVRLECQELERFSIVNRLGKFHGRTHADGIEASSDPQNAHPRIFLQRYINALPMPGNLPEGVLCLSL</sequence>
<feature type="region of interest" description="Disordered" evidence="1">
    <location>
        <begin position="1109"/>
        <end position="1149"/>
    </location>
</feature>
<protein>
    <submittedName>
        <fullName evidence="2">Uncharacterized protein</fullName>
    </submittedName>
</protein>
<gene>
    <name evidence="2" type="ORF">Cni_G08055</name>
</gene>
<dbReference type="PANTHER" id="PTHR31267:SF2">
    <property type="entry name" value="EXPRESSED PROTEIN"/>
    <property type="match status" value="1"/>
</dbReference>
<evidence type="ECO:0000313" key="3">
    <source>
        <dbReference type="Proteomes" id="UP001327560"/>
    </source>
</evidence>
<feature type="compositionally biased region" description="Polar residues" evidence="1">
    <location>
        <begin position="449"/>
        <end position="466"/>
    </location>
</feature>
<organism evidence="2 3">
    <name type="scientific">Canna indica</name>
    <name type="common">Indian-shot</name>
    <dbReference type="NCBI Taxonomy" id="4628"/>
    <lineage>
        <taxon>Eukaryota</taxon>
        <taxon>Viridiplantae</taxon>
        <taxon>Streptophyta</taxon>
        <taxon>Embryophyta</taxon>
        <taxon>Tracheophyta</taxon>
        <taxon>Spermatophyta</taxon>
        <taxon>Magnoliopsida</taxon>
        <taxon>Liliopsida</taxon>
        <taxon>Zingiberales</taxon>
        <taxon>Cannaceae</taxon>
        <taxon>Canna</taxon>
    </lineage>
</organism>
<feature type="compositionally biased region" description="Polar residues" evidence="1">
    <location>
        <begin position="1117"/>
        <end position="1135"/>
    </location>
</feature>
<evidence type="ECO:0000256" key="1">
    <source>
        <dbReference type="SAM" id="MobiDB-lite"/>
    </source>
</evidence>
<feature type="compositionally biased region" description="Polar residues" evidence="1">
    <location>
        <begin position="779"/>
        <end position="802"/>
    </location>
</feature>
<dbReference type="PANTHER" id="PTHR31267">
    <property type="entry name" value="DENTIN SIALOPHOSPHOPROTEIN-LIKE PROTEIN"/>
    <property type="match status" value="1"/>
</dbReference>
<feature type="compositionally biased region" description="Polar residues" evidence="1">
    <location>
        <begin position="636"/>
        <end position="661"/>
    </location>
</feature>
<feature type="region of interest" description="Disordered" evidence="1">
    <location>
        <begin position="329"/>
        <end position="470"/>
    </location>
</feature>
<evidence type="ECO:0000313" key="2">
    <source>
        <dbReference type="EMBL" id="WOK99343.1"/>
    </source>
</evidence>
<feature type="region of interest" description="Disordered" evidence="1">
    <location>
        <begin position="957"/>
        <end position="1029"/>
    </location>
</feature>
<reference evidence="2 3" key="1">
    <citation type="submission" date="2023-10" db="EMBL/GenBank/DDBJ databases">
        <title>Chromosome-scale genome assembly provides insights into flower coloration mechanisms of Canna indica.</title>
        <authorList>
            <person name="Li C."/>
        </authorList>
    </citation>
    <scope>NUCLEOTIDE SEQUENCE [LARGE SCALE GENOMIC DNA]</scope>
    <source>
        <tissue evidence="2">Flower</tissue>
    </source>
</reference>
<feature type="compositionally biased region" description="Polar residues" evidence="1">
    <location>
        <begin position="366"/>
        <end position="380"/>
    </location>
</feature>
<feature type="region of interest" description="Disordered" evidence="1">
    <location>
        <begin position="233"/>
        <end position="259"/>
    </location>
</feature>
<feature type="compositionally biased region" description="Polar residues" evidence="1">
    <location>
        <begin position="811"/>
        <end position="833"/>
    </location>
</feature>
<feature type="region of interest" description="Disordered" evidence="1">
    <location>
        <begin position="1417"/>
        <end position="1439"/>
    </location>
</feature>
<feature type="compositionally biased region" description="Basic and acidic residues" evidence="1">
    <location>
        <begin position="600"/>
        <end position="612"/>
    </location>
</feature>
<feature type="compositionally biased region" description="Polar residues" evidence="1">
    <location>
        <begin position="335"/>
        <end position="358"/>
    </location>
</feature>
<proteinExistence type="predicted"/>
<feature type="compositionally biased region" description="Polar residues" evidence="1">
    <location>
        <begin position="844"/>
        <end position="855"/>
    </location>
</feature>
<feature type="compositionally biased region" description="Polar residues" evidence="1">
    <location>
        <begin position="584"/>
        <end position="599"/>
    </location>
</feature>
<feature type="region of interest" description="Disordered" evidence="1">
    <location>
        <begin position="571"/>
        <end position="673"/>
    </location>
</feature>
<keyword evidence="3" id="KW-1185">Reference proteome</keyword>
<name>A0AAQ3K1G6_9LILI</name>
<feature type="region of interest" description="Disordered" evidence="1">
    <location>
        <begin position="778"/>
        <end position="884"/>
    </location>
</feature>
<accession>A0AAQ3K1G6</accession>